<dbReference type="GO" id="GO:0003735">
    <property type="term" value="F:structural constituent of ribosome"/>
    <property type="evidence" value="ECO:0007669"/>
    <property type="project" value="UniProtKB-UniRule"/>
</dbReference>
<dbReference type="Pfam" id="PF00333">
    <property type="entry name" value="Ribosomal_S5"/>
    <property type="match status" value="1"/>
</dbReference>
<name>A0A346KN88_9APIC</name>
<dbReference type="InterPro" id="IPR005324">
    <property type="entry name" value="Ribosomal_uS5_C"/>
</dbReference>
<dbReference type="SUPFAM" id="SSF54768">
    <property type="entry name" value="dsRNA-binding domain-like"/>
    <property type="match status" value="1"/>
</dbReference>
<dbReference type="InterPro" id="IPR014721">
    <property type="entry name" value="Ribsml_uS5_D2-typ_fold_subgr"/>
</dbReference>
<dbReference type="FunFam" id="3.30.230.10:FF:000002">
    <property type="entry name" value="30S ribosomal protein S5"/>
    <property type="match status" value="1"/>
</dbReference>
<keyword evidence="2 4" id="KW-0689">Ribosomal protein</keyword>
<dbReference type="GO" id="GO:1990904">
    <property type="term" value="C:ribonucleoprotein complex"/>
    <property type="evidence" value="ECO:0007669"/>
    <property type="project" value="UniProtKB-UniRule"/>
</dbReference>
<dbReference type="GO" id="GO:0003723">
    <property type="term" value="F:RNA binding"/>
    <property type="evidence" value="ECO:0007669"/>
    <property type="project" value="InterPro"/>
</dbReference>
<evidence type="ECO:0000256" key="1">
    <source>
        <dbReference type="ARBA" id="ARBA00008945"/>
    </source>
</evidence>
<dbReference type="SUPFAM" id="SSF54211">
    <property type="entry name" value="Ribosomal protein S5 domain 2-like"/>
    <property type="match status" value="1"/>
</dbReference>
<dbReference type="GO" id="GO:0005737">
    <property type="term" value="C:cytoplasm"/>
    <property type="evidence" value="ECO:0007669"/>
    <property type="project" value="UniProtKB-ARBA"/>
</dbReference>
<evidence type="ECO:0000256" key="4">
    <source>
        <dbReference type="PROSITE-ProRule" id="PRU00268"/>
    </source>
</evidence>
<dbReference type="PROSITE" id="PS50881">
    <property type="entry name" value="S5_DSRBD"/>
    <property type="match status" value="1"/>
</dbReference>
<reference evidence="7" key="1">
    <citation type="submission" date="2018-05" db="EMBL/GenBank/DDBJ databases">
        <title>A widespread coral-associated apicomplexan with an unusual plastid.</title>
        <authorList>
            <person name="Kwong W.K."/>
            <person name="Keeling P.J."/>
        </authorList>
    </citation>
    <scope>NUCLEOTIDE SEQUENCE</scope>
</reference>
<evidence type="ECO:0000256" key="2">
    <source>
        <dbReference type="ARBA" id="ARBA00022980"/>
    </source>
</evidence>
<evidence type="ECO:0000256" key="3">
    <source>
        <dbReference type="ARBA" id="ARBA00023274"/>
    </source>
</evidence>
<dbReference type="Gene3D" id="3.30.230.10">
    <property type="match status" value="1"/>
</dbReference>
<evidence type="ECO:0000256" key="5">
    <source>
        <dbReference type="RuleBase" id="RU003823"/>
    </source>
</evidence>
<feature type="domain" description="S5 DRBM" evidence="6">
    <location>
        <begin position="9"/>
        <end position="72"/>
    </location>
</feature>
<dbReference type="InterPro" id="IPR000851">
    <property type="entry name" value="Ribosomal_uS5"/>
</dbReference>
<keyword evidence="3 4" id="KW-0687">Ribonucleoprotein</keyword>
<evidence type="ECO:0000313" key="7">
    <source>
        <dbReference type="EMBL" id="AXP85379.1"/>
    </source>
</evidence>
<dbReference type="Gene3D" id="3.30.160.20">
    <property type="match status" value="1"/>
</dbReference>
<dbReference type="PANTHER" id="PTHR48277:SF1">
    <property type="entry name" value="MITOCHONDRIAL RIBOSOMAL PROTEIN S5"/>
    <property type="match status" value="1"/>
</dbReference>
<dbReference type="PANTHER" id="PTHR48277">
    <property type="entry name" value="MITOCHONDRIAL RIBOSOMAL PROTEIN S5"/>
    <property type="match status" value="1"/>
</dbReference>
<dbReference type="InterPro" id="IPR013810">
    <property type="entry name" value="Ribosomal_uS5_N"/>
</dbReference>
<proteinExistence type="inferred from homology"/>
<gene>
    <name evidence="7" type="primary">rps5</name>
</gene>
<dbReference type="AlphaFoldDB" id="A0A346KN88"/>
<sequence>MSINFTDNLNSKLLEIKQVSRTRKGGRHRRFRVLLAIGNYQGWVGIGIGKAITVMEATEKARVSALKHIYYFNITHSGSILSYTEAKFKKTKIILKPLSIGKGLIVPSLLRKILELIGYRNVWGVLIGSNNKLNMLRATLEALLKLNTKVKVTI</sequence>
<organism evidence="7">
    <name type="scientific">Apicomplexa sp. WK-2018_Corallicola</name>
    <dbReference type="NCBI Taxonomy" id="2304055"/>
    <lineage>
        <taxon>Eukaryota</taxon>
        <taxon>Sar</taxon>
        <taxon>Alveolata</taxon>
        <taxon>Apicomplexa</taxon>
    </lineage>
</organism>
<dbReference type="GO" id="GO:0005840">
    <property type="term" value="C:ribosome"/>
    <property type="evidence" value="ECO:0007669"/>
    <property type="project" value="UniProtKB-KW"/>
</dbReference>
<accession>A0A346KN88</accession>
<comment type="similarity">
    <text evidence="1 5">Belongs to the universal ribosomal protein uS5 family.</text>
</comment>
<evidence type="ECO:0000259" key="6">
    <source>
        <dbReference type="PROSITE" id="PS50881"/>
    </source>
</evidence>
<dbReference type="Pfam" id="PF03719">
    <property type="entry name" value="Ribosomal_S5_C"/>
    <property type="match status" value="1"/>
</dbReference>
<dbReference type="InterPro" id="IPR020568">
    <property type="entry name" value="Ribosomal_Su5_D2-typ_SF"/>
</dbReference>
<dbReference type="GO" id="GO:0006412">
    <property type="term" value="P:translation"/>
    <property type="evidence" value="ECO:0007669"/>
    <property type="project" value="InterPro"/>
</dbReference>
<dbReference type="EMBL" id="MH304845">
    <property type="protein sequence ID" value="AXP85379.1"/>
    <property type="molecule type" value="Genomic_DNA"/>
</dbReference>
<protein>
    <submittedName>
        <fullName evidence="7">Rps5</fullName>
    </submittedName>
</protein>